<dbReference type="GO" id="GO:0003700">
    <property type="term" value="F:DNA-binding transcription factor activity"/>
    <property type="evidence" value="ECO:0007669"/>
    <property type="project" value="InterPro"/>
</dbReference>
<proteinExistence type="inferred from homology"/>
<comment type="similarity">
    <text evidence="1">Belongs to the LysR transcriptional regulatory family.</text>
</comment>
<dbReference type="SUPFAM" id="SSF46785">
    <property type="entry name" value="Winged helix' DNA-binding domain"/>
    <property type="match status" value="1"/>
</dbReference>
<reference evidence="6 7" key="1">
    <citation type="submission" date="2016-10" db="EMBL/GenBank/DDBJ databases">
        <authorList>
            <person name="de Groot N.N."/>
        </authorList>
    </citation>
    <scope>NUCLEOTIDE SEQUENCE [LARGE SCALE GENOMIC DNA]</scope>
    <source>
        <strain evidence="6 7">CGMCC 1.10228</strain>
    </source>
</reference>
<dbReference type="InterPro" id="IPR050389">
    <property type="entry name" value="LysR-type_TF"/>
</dbReference>
<dbReference type="InterPro" id="IPR005119">
    <property type="entry name" value="LysR_subst-bd"/>
</dbReference>
<accession>A0A1G8CJ66</accession>
<gene>
    <name evidence="6" type="ORF">SAMN04488136_11686</name>
</gene>
<evidence type="ECO:0000313" key="6">
    <source>
        <dbReference type="EMBL" id="SDH45253.1"/>
    </source>
</evidence>
<sequence length="316" mass="35914">MHEKTLLTKDLNLLLLLSTLHEERSTASAAERLFVTQSAVSKGLKKLREQLNDPLFVRTRGSFVPTERCDELVGKITPILDDIKNVYIGTSDQFSRSEYSGEICVAINTTMNFAFGDEVYRQLHGDFPDATIRIMNWSDSTEQRLLNNKIQIGINYYPIDVSKDLNSDVMFQEQFHLITRKSHPLSDKKLVSLNDVTQHPFVVSVIPNYSAQKSKIEYVLNKMKLKSKIVLRSDNVNLCLDVLNQSDAIMPIHSLFKNKVSSDYSILDTDFDMDIYGKSMYVALFYTSQLTTTQLGTEVFGSVKKALYKLRTNGIA</sequence>
<dbReference type="AlphaFoldDB" id="A0A1G8CJ66"/>
<dbReference type="STRING" id="861298.SAMN04488136_11686"/>
<evidence type="ECO:0000256" key="1">
    <source>
        <dbReference type="ARBA" id="ARBA00009437"/>
    </source>
</evidence>
<name>A0A1G8CJ66_9VIBR</name>
<dbReference type="PANTHER" id="PTHR30118">
    <property type="entry name" value="HTH-TYPE TRANSCRIPTIONAL REGULATOR LEUO-RELATED"/>
    <property type="match status" value="1"/>
</dbReference>
<protein>
    <submittedName>
        <fullName evidence="6">DNA-binding transcriptional regulator, LysR family</fullName>
    </submittedName>
</protein>
<evidence type="ECO:0000256" key="2">
    <source>
        <dbReference type="ARBA" id="ARBA00023015"/>
    </source>
</evidence>
<dbReference type="EMBL" id="FNDD01000016">
    <property type="protein sequence ID" value="SDH45253.1"/>
    <property type="molecule type" value="Genomic_DNA"/>
</dbReference>
<dbReference type="PANTHER" id="PTHR30118:SF14">
    <property type="entry name" value="LYSR FAMILY TRANSCRIPTIONAL REGULATOR"/>
    <property type="match status" value="1"/>
</dbReference>
<dbReference type="SUPFAM" id="SSF53850">
    <property type="entry name" value="Periplasmic binding protein-like II"/>
    <property type="match status" value="1"/>
</dbReference>
<keyword evidence="3 6" id="KW-0238">DNA-binding</keyword>
<keyword evidence="7" id="KW-1185">Reference proteome</keyword>
<dbReference type="Pfam" id="PF00126">
    <property type="entry name" value="HTH_1"/>
    <property type="match status" value="1"/>
</dbReference>
<dbReference type="InterPro" id="IPR036388">
    <property type="entry name" value="WH-like_DNA-bd_sf"/>
</dbReference>
<evidence type="ECO:0000313" key="7">
    <source>
        <dbReference type="Proteomes" id="UP000198854"/>
    </source>
</evidence>
<dbReference type="PRINTS" id="PR00039">
    <property type="entry name" value="HTHLYSR"/>
</dbReference>
<dbReference type="InterPro" id="IPR036390">
    <property type="entry name" value="WH_DNA-bd_sf"/>
</dbReference>
<feature type="domain" description="HTH lysR-type" evidence="5">
    <location>
        <begin position="10"/>
        <end position="66"/>
    </location>
</feature>
<dbReference type="PROSITE" id="PS50931">
    <property type="entry name" value="HTH_LYSR"/>
    <property type="match status" value="1"/>
</dbReference>
<dbReference type="GO" id="GO:0003677">
    <property type="term" value="F:DNA binding"/>
    <property type="evidence" value="ECO:0007669"/>
    <property type="project" value="UniProtKB-KW"/>
</dbReference>
<evidence type="ECO:0000256" key="3">
    <source>
        <dbReference type="ARBA" id="ARBA00023125"/>
    </source>
</evidence>
<evidence type="ECO:0000259" key="5">
    <source>
        <dbReference type="PROSITE" id="PS50931"/>
    </source>
</evidence>
<dbReference type="CDD" id="cd05466">
    <property type="entry name" value="PBP2_LTTR_substrate"/>
    <property type="match status" value="1"/>
</dbReference>
<dbReference type="OrthoDB" id="5918237at2"/>
<evidence type="ECO:0000256" key="4">
    <source>
        <dbReference type="ARBA" id="ARBA00023163"/>
    </source>
</evidence>
<dbReference type="InterPro" id="IPR000847">
    <property type="entry name" value="LysR_HTH_N"/>
</dbReference>
<organism evidence="6 7">
    <name type="scientific">Vibrio xiamenensis</name>
    <dbReference type="NCBI Taxonomy" id="861298"/>
    <lineage>
        <taxon>Bacteria</taxon>
        <taxon>Pseudomonadati</taxon>
        <taxon>Pseudomonadota</taxon>
        <taxon>Gammaproteobacteria</taxon>
        <taxon>Vibrionales</taxon>
        <taxon>Vibrionaceae</taxon>
        <taxon>Vibrio</taxon>
    </lineage>
</organism>
<dbReference type="Gene3D" id="1.10.10.10">
    <property type="entry name" value="Winged helix-like DNA-binding domain superfamily/Winged helix DNA-binding domain"/>
    <property type="match status" value="1"/>
</dbReference>
<dbReference type="RefSeq" id="WP_093275071.1">
    <property type="nucleotide sequence ID" value="NZ_FNDD01000016.1"/>
</dbReference>
<dbReference type="Gene3D" id="3.40.190.290">
    <property type="match status" value="1"/>
</dbReference>
<keyword evidence="2" id="KW-0805">Transcription regulation</keyword>
<keyword evidence="4" id="KW-0804">Transcription</keyword>
<dbReference type="Proteomes" id="UP000198854">
    <property type="component" value="Unassembled WGS sequence"/>
</dbReference>
<dbReference type="Pfam" id="PF03466">
    <property type="entry name" value="LysR_substrate"/>
    <property type="match status" value="1"/>
</dbReference>